<reference evidence="3" key="1">
    <citation type="journal article" date="2019" name="bioRxiv">
        <title>The Genome of the Zebra Mussel, Dreissena polymorpha: A Resource for Invasive Species Research.</title>
        <authorList>
            <person name="McCartney M.A."/>
            <person name="Auch B."/>
            <person name="Kono T."/>
            <person name="Mallez S."/>
            <person name="Zhang Y."/>
            <person name="Obille A."/>
            <person name="Becker A."/>
            <person name="Abrahante J.E."/>
            <person name="Garbe J."/>
            <person name="Badalamenti J.P."/>
            <person name="Herman A."/>
            <person name="Mangelson H."/>
            <person name="Liachko I."/>
            <person name="Sullivan S."/>
            <person name="Sone E.D."/>
            <person name="Koren S."/>
            <person name="Silverstein K.A.T."/>
            <person name="Beckman K.B."/>
            <person name="Gohl D.M."/>
        </authorList>
    </citation>
    <scope>NUCLEOTIDE SEQUENCE</scope>
    <source>
        <strain evidence="3">Duluth1</strain>
        <tissue evidence="3">Whole animal</tissue>
    </source>
</reference>
<sequence length="157" mass="17296">MEFGFYIVIFILIMLKLLIWVCVIYSRAQRRRRLLAAIDAAASNPRVIIVERGSRDGQHGIHNDYSGGVDNPALAQWGLPSYDEAAHMQSKPPPYEQVVCSPTSQQQVVCSPTGQQGSSFQPTWPSGEAPLPPNYSQLFTGQQTAPGNFSQAPVHKN</sequence>
<dbReference type="EMBL" id="JAIWYP010000009">
    <property type="protein sequence ID" value="KAH3778667.1"/>
    <property type="molecule type" value="Genomic_DNA"/>
</dbReference>
<dbReference type="AlphaFoldDB" id="A0A9D4EIK5"/>
<feature type="region of interest" description="Disordered" evidence="1">
    <location>
        <begin position="110"/>
        <end position="157"/>
    </location>
</feature>
<feature type="compositionally biased region" description="Polar residues" evidence="1">
    <location>
        <begin position="134"/>
        <end position="151"/>
    </location>
</feature>
<dbReference type="Proteomes" id="UP000828390">
    <property type="component" value="Unassembled WGS sequence"/>
</dbReference>
<gene>
    <name evidence="3" type="ORF">DPMN_180137</name>
</gene>
<name>A0A9D4EIK5_DREPO</name>
<protein>
    <submittedName>
        <fullName evidence="3">Uncharacterized protein</fullName>
    </submittedName>
</protein>
<evidence type="ECO:0000313" key="4">
    <source>
        <dbReference type="Proteomes" id="UP000828390"/>
    </source>
</evidence>
<reference evidence="3" key="2">
    <citation type="submission" date="2020-11" db="EMBL/GenBank/DDBJ databases">
        <authorList>
            <person name="McCartney M.A."/>
            <person name="Auch B."/>
            <person name="Kono T."/>
            <person name="Mallez S."/>
            <person name="Becker A."/>
            <person name="Gohl D.M."/>
            <person name="Silverstein K.A.T."/>
            <person name="Koren S."/>
            <person name="Bechman K.B."/>
            <person name="Herman A."/>
            <person name="Abrahante J.E."/>
            <person name="Garbe J."/>
        </authorList>
    </citation>
    <scope>NUCLEOTIDE SEQUENCE</scope>
    <source>
        <strain evidence="3">Duluth1</strain>
        <tissue evidence="3">Whole animal</tissue>
    </source>
</reference>
<comment type="caution">
    <text evidence="3">The sequence shown here is derived from an EMBL/GenBank/DDBJ whole genome shotgun (WGS) entry which is preliminary data.</text>
</comment>
<keyword evidence="4" id="KW-1185">Reference proteome</keyword>
<keyword evidence="2" id="KW-0472">Membrane</keyword>
<keyword evidence="2" id="KW-0812">Transmembrane</keyword>
<evidence type="ECO:0000256" key="1">
    <source>
        <dbReference type="SAM" id="MobiDB-lite"/>
    </source>
</evidence>
<accession>A0A9D4EIK5</accession>
<keyword evidence="2" id="KW-1133">Transmembrane helix</keyword>
<feature type="compositionally biased region" description="Polar residues" evidence="1">
    <location>
        <begin position="110"/>
        <end position="124"/>
    </location>
</feature>
<organism evidence="3 4">
    <name type="scientific">Dreissena polymorpha</name>
    <name type="common">Zebra mussel</name>
    <name type="synonym">Mytilus polymorpha</name>
    <dbReference type="NCBI Taxonomy" id="45954"/>
    <lineage>
        <taxon>Eukaryota</taxon>
        <taxon>Metazoa</taxon>
        <taxon>Spiralia</taxon>
        <taxon>Lophotrochozoa</taxon>
        <taxon>Mollusca</taxon>
        <taxon>Bivalvia</taxon>
        <taxon>Autobranchia</taxon>
        <taxon>Heteroconchia</taxon>
        <taxon>Euheterodonta</taxon>
        <taxon>Imparidentia</taxon>
        <taxon>Neoheterodontei</taxon>
        <taxon>Myida</taxon>
        <taxon>Dreissenoidea</taxon>
        <taxon>Dreissenidae</taxon>
        <taxon>Dreissena</taxon>
    </lineage>
</organism>
<feature type="transmembrane region" description="Helical" evidence="2">
    <location>
        <begin position="6"/>
        <end position="25"/>
    </location>
</feature>
<evidence type="ECO:0000256" key="2">
    <source>
        <dbReference type="SAM" id="Phobius"/>
    </source>
</evidence>
<evidence type="ECO:0000313" key="3">
    <source>
        <dbReference type="EMBL" id="KAH3778667.1"/>
    </source>
</evidence>
<proteinExistence type="predicted"/>